<evidence type="ECO:0008006" key="5">
    <source>
        <dbReference type="Google" id="ProtNLM"/>
    </source>
</evidence>
<feature type="domain" description="Glycosyl transferase family 1" evidence="1">
    <location>
        <begin position="142"/>
        <end position="294"/>
    </location>
</feature>
<dbReference type="PANTHER" id="PTHR45947">
    <property type="entry name" value="SULFOQUINOVOSYL TRANSFERASE SQD2"/>
    <property type="match status" value="1"/>
</dbReference>
<dbReference type="InterPro" id="IPR001296">
    <property type="entry name" value="Glyco_trans_1"/>
</dbReference>
<dbReference type="EMBL" id="MGEA01000023">
    <property type="protein sequence ID" value="OGL74480.1"/>
    <property type="molecule type" value="Genomic_DNA"/>
</dbReference>
<dbReference type="CDD" id="cd03801">
    <property type="entry name" value="GT4_PimA-like"/>
    <property type="match status" value="1"/>
</dbReference>
<evidence type="ECO:0000313" key="4">
    <source>
        <dbReference type="Proteomes" id="UP000177088"/>
    </source>
</evidence>
<dbReference type="Pfam" id="PF13579">
    <property type="entry name" value="Glyco_trans_4_4"/>
    <property type="match status" value="1"/>
</dbReference>
<evidence type="ECO:0000259" key="2">
    <source>
        <dbReference type="Pfam" id="PF13579"/>
    </source>
</evidence>
<sequence length="320" mass="35468">MAADFRPDILHIHNIYHQLSPSFLPLAKKIGLPVVMTAHDYKLIAPNYSLFHNGTVCEITKPHRFWRAVSHGCIRGSAAAGVLEAIEMGLHRHLGLYLKNIDKVIAPSVFLRDKFIEYGWPAERLVHVPHFVETAGRESAAGGDYFLFVGRLSAEKGIPTLLRAAAKLKDIPFRLVGTGPEESRLFSLAKELGAANVEFRGFRDGAALAAEYRGARAVVVPSVWYEVFGLVALEAAAYGKPVVASRIGGLPEVVREGETGYLFPVGDADALAERLQKLWNNPDLSSKLGQKARQIVEQDFSPQAHYRRLFEIYNSRQLKN</sequence>
<dbReference type="Pfam" id="PF00534">
    <property type="entry name" value="Glycos_transf_1"/>
    <property type="match status" value="1"/>
</dbReference>
<reference evidence="3 4" key="1">
    <citation type="journal article" date="2016" name="Nat. Commun.">
        <title>Thousands of microbial genomes shed light on interconnected biogeochemical processes in an aquifer system.</title>
        <authorList>
            <person name="Anantharaman K."/>
            <person name="Brown C.T."/>
            <person name="Hug L.A."/>
            <person name="Sharon I."/>
            <person name="Castelle C.J."/>
            <person name="Probst A.J."/>
            <person name="Thomas B.C."/>
            <person name="Singh A."/>
            <person name="Wilkins M.J."/>
            <person name="Karaoz U."/>
            <person name="Brodie E.L."/>
            <person name="Williams K.H."/>
            <person name="Hubbard S.S."/>
            <person name="Banfield J.F."/>
        </authorList>
    </citation>
    <scope>NUCLEOTIDE SEQUENCE [LARGE SCALE GENOMIC DNA]</scope>
</reference>
<dbReference type="InterPro" id="IPR050194">
    <property type="entry name" value="Glycosyltransferase_grp1"/>
</dbReference>
<gene>
    <name evidence="3" type="ORF">A3C96_00180</name>
</gene>
<dbReference type="Proteomes" id="UP000177088">
    <property type="component" value="Unassembled WGS sequence"/>
</dbReference>
<proteinExistence type="predicted"/>
<accession>A0A1F7U890</accession>
<dbReference type="GO" id="GO:0016757">
    <property type="term" value="F:glycosyltransferase activity"/>
    <property type="evidence" value="ECO:0007669"/>
    <property type="project" value="InterPro"/>
</dbReference>
<dbReference type="InterPro" id="IPR028098">
    <property type="entry name" value="Glyco_trans_4-like_N"/>
</dbReference>
<comment type="caution">
    <text evidence="3">The sequence shown here is derived from an EMBL/GenBank/DDBJ whole genome shotgun (WGS) entry which is preliminary data.</text>
</comment>
<organism evidence="3 4">
    <name type="scientific">Candidatus Uhrbacteria bacterium RIFCSPHIGHO2_02_FULL_60_10</name>
    <dbReference type="NCBI Taxonomy" id="1802392"/>
    <lineage>
        <taxon>Bacteria</taxon>
        <taxon>Candidatus Uhriibacteriota</taxon>
    </lineage>
</organism>
<dbReference type="Gene3D" id="3.40.50.2000">
    <property type="entry name" value="Glycogen Phosphorylase B"/>
    <property type="match status" value="2"/>
</dbReference>
<dbReference type="PANTHER" id="PTHR45947:SF13">
    <property type="entry name" value="TRANSFERASE"/>
    <property type="match status" value="1"/>
</dbReference>
<evidence type="ECO:0000259" key="1">
    <source>
        <dbReference type="Pfam" id="PF00534"/>
    </source>
</evidence>
<protein>
    <recommendedName>
        <fullName evidence="5">Glycosyl transferase family 1 domain-containing protein</fullName>
    </recommendedName>
</protein>
<feature type="domain" description="Glycosyltransferase subfamily 4-like N-terminal" evidence="2">
    <location>
        <begin position="3"/>
        <end position="129"/>
    </location>
</feature>
<name>A0A1F7U890_9BACT</name>
<evidence type="ECO:0000313" key="3">
    <source>
        <dbReference type="EMBL" id="OGL74480.1"/>
    </source>
</evidence>
<dbReference type="SUPFAM" id="SSF53756">
    <property type="entry name" value="UDP-Glycosyltransferase/glycogen phosphorylase"/>
    <property type="match status" value="1"/>
</dbReference>
<dbReference type="AlphaFoldDB" id="A0A1F7U890"/>